<organism evidence="1">
    <name type="scientific">Anguilla anguilla</name>
    <name type="common">European freshwater eel</name>
    <name type="synonym">Muraena anguilla</name>
    <dbReference type="NCBI Taxonomy" id="7936"/>
    <lineage>
        <taxon>Eukaryota</taxon>
        <taxon>Metazoa</taxon>
        <taxon>Chordata</taxon>
        <taxon>Craniata</taxon>
        <taxon>Vertebrata</taxon>
        <taxon>Euteleostomi</taxon>
        <taxon>Actinopterygii</taxon>
        <taxon>Neopterygii</taxon>
        <taxon>Teleostei</taxon>
        <taxon>Anguilliformes</taxon>
        <taxon>Anguillidae</taxon>
        <taxon>Anguilla</taxon>
    </lineage>
</organism>
<evidence type="ECO:0000313" key="1">
    <source>
        <dbReference type="EMBL" id="JAH79130.1"/>
    </source>
</evidence>
<sequence length="17" mass="2004">MKLRGRVVLKTLKYGKL</sequence>
<proteinExistence type="predicted"/>
<reference evidence="1" key="2">
    <citation type="journal article" date="2015" name="Fish Shellfish Immunol.">
        <title>Early steps in the European eel (Anguilla anguilla)-Vibrio vulnificus interaction in the gills: Role of the RtxA13 toxin.</title>
        <authorList>
            <person name="Callol A."/>
            <person name="Pajuelo D."/>
            <person name="Ebbesson L."/>
            <person name="Teles M."/>
            <person name="MacKenzie S."/>
            <person name="Amaro C."/>
        </authorList>
    </citation>
    <scope>NUCLEOTIDE SEQUENCE</scope>
</reference>
<dbReference type="EMBL" id="GBXM01029447">
    <property type="protein sequence ID" value="JAH79130.1"/>
    <property type="molecule type" value="Transcribed_RNA"/>
</dbReference>
<dbReference type="AlphaFoldDB" id="A0A0E9VP17"/>
<reference evidence="1" key="1">
    <citation type="submission" date="2014-11" db="EMBL/GenBank/DDBJ databases">
        <authorList>
            <person name="Amaro Gonzalez C."/>
        </authorList>
    </citation>
    <scope>NUCLEOTIDE SEQUENCE</scope>
</reference>
<protein>
    <submittedName>
        <fullName evidence="1">Uncharacterized protein</fullName>
    </submittedName>
</protein>
<accession>A0A0E9VP17</accession>
<name>A0A0E9VP17_ANGAN</name>